<evidence type="ECO:0000259" key="12">
    <source>
        <dbReference type="PROSITE" id="PS50052"/>
    </source>
</evidence>
<dbReference type="PANTHER" id="PTHR23117:SF13">
    <property type="entry name" value="GUANYLATE KINASE"/>
    <property type="match status" value="1"/>
</dbReference>
<evidence type="ECO:0000256" key="4">
    <source>
        <dbReference type="ARBA" id="ARBA00022741"/>
    </source>
</evidence>
<feature type="domain" description="Guanylate kinase-like" evidence="12">
    <location>
        <begin position="32"/>
        <end position="213"/>
    </location>
</feature>
<organism evidence="13 14">
    <name type="scientific">[Myrmecia] bisecta</name>
    <dbReference type="NCBI Taxonomy" id="41462"/>
    <lineage>
        <taxon>Eukaryota</taxon>
        <taxon>Viridiplantae</taxon>
        <taxon>Chlorophyta</taxon>
        <taxon>core chlorophytes</taxon>
        <taxon>Trebouxiophyceae</taxon>
        <taxon>Trebouxiales</taxon>
        <taxon>Trebouxiaceae</taxon>
        <taxon>Myrmecia</taxon>
    </lineage>
</organism>
<dbReference type="Pfam" id="PF00625">
    <property type="entry name" value="Guanylate_kin"/>
    <property type="match status" value="1"/>
</dbReference>
<dbReference type="PRINTS" id="PR00081">
    <property type="entry name" value="GDHRDH"/>
</dbReference>
<evidence type="ECO:0000256" key="7">
    <source>
        <dbReference type="ARBA" id="ARBA00023002"/>
    </source>
</evidence>
<keyword evidence="3" id="KW-0808">Transferase</keyword>
<dbReference type="CDD" id="cd00071">
    <property type="entry name" value="GMPK"/>
    <property type="match status" value="1"/>
</dbReference>
<dbReference type="SUPFAM" id="SSF51735">
    <property type="entry name" value="NAD(P)-binding Rossmann-fold domains"/>
    <property type="match status" value="1"/>
</dbReference>
<evidence type="ECO:0000313" key="13">
    <source>
        <dbReference type="EMBL" id="KAK9809154.1"/>
    </source>
</evidence>
<sequence length="555" mass="59305">MGAEQSTEAGPQSQGYQATSSQDKDVGRPALPSALVICGPSGVGKGTLIQRLQQGSDRFGFSCSHTTRKPRAGEQDNLHYHFTTKEQFEKEIAEGKFLEYAYVHDNIYGTSLKAVQDVAAKGKCCLLDIDVQGARQVRKSGLRAIFVFIAPPSEEELEHRLRGRGTESEEQINRRLAAAKQEIASIKEPGLYDYVIFNDDLEEATLQLTSVAERALAGKIGNGTDNPTVQPASPAKSPTQKQAAKPQPAQPQQPSGEASSSGAGAVAAVPKAVHTEPVATQTSSASAVPAATTQEGLARWQGKVALVTGASAGIGWATCELLALSGLRVVAVARRRDRLEALQQTLVAKGVPIADFLPVVCDITKEAEVVALPRIIVKRWPDAGVDVLVNNAGMGRNNAALFDGSTASWVEMISTNVLGVCMCTREAIQDMKRRGTYGHIINVSSLSGHRVAHGASGGAFYAATKHALKALTEGLRQEARGHKVDLRVSSISPGMVETEFNVVSSFGNEDVAKKKYEQFKCLEAADIAQAVLWCLASPDHMEVNDILIRPTAQVF</sequence>
<dbReference type="GO" id="GO:0005829">
    <property type="term" value="C:cytosol"/>
    <property type="evidence" value="ECO:0007669"/>
    <property type="project" value="TreeGrafter"/>
</dbReference>
<dbReference type="SMART" id="SM00072">
    <property type="entry name" value="GuKc"/>
    <property type="match status" value="1"/>
</dbReference>
<feature type="compositionally biased region" description="Low complexity" evidence="11">
    <location>
        <begin position="234"/>
        <end position="267"/>
    </location>
</feature>
<dbReference type="SUPFAM" id="SSF52540">
    <property type="entry name" value="P-loop containing nucleoside triphosphate hydrolases"/>
    <property type="match status" value="1"/>
</dbReference>
<evidence type="ECO:0000256" key="10">
    <source>
        <dbReference type="ARBA" id="ARBA00081967"/>
    </source>
</evidence>
<evidence type="ECO:0000313" key="14">
    <source>
        <dbReference type="Proteomes" id="UP001489004"/>
    </source>
</evidence>
<dbReference type="FunFam" id="3.40.50.720:FF:000047">
    <property type="entry name" value="NADP-dependent L-serine/L-allo-threonine dehydrogenase"/>
    <property type="match status" value="1"/>
</dbReference>
<dbReference type="PRINTS" id="PR00080">
    <property type="entry name" value="SDRFAMILY"/>
</dbReference>
<evidence type="ECO:0000256" key="2">
    <source>
        <dbReference type="ARBA" id="ARBA00012961"/>
    </source>
</evidence>
<dbReference type="InterPro" id="IPR008145">
    <property type="entry name" value="GK/Ca_channel_bsu"/>
</dbReference>
<dbReference type="AlphaFoldDB" id="A0AAW1PHY7"/>
<dbReference type="InterPro" id="IPR017665">
    <property type="entry name" value="Guanylate_kinase"/>
</dbReference>
<dbReference type="InterPro" id="IPR036291">
    <property type="entry name" value="NAD(P)-bd_dom_sf"/>
</dbReference>
<accession>A0AAW1PHY7</accession>
<keyword evidence="5" id="KW-0418">Kinase</keyword>
<feature type="region of interest" description="Disordered" evidence="11">
    <location>
        <begin position="1"/>
        <end position="28"/>
    </location>
</feature>
<evidence type="ECO:0000256" key="9">
    <source>
        <dbReference type="ARBA" id="ARBA00067520"/>
    </source>
</evidence>
<feature type="region of interest" description="Disordered" evidence="11">
    <location>
        <begin position="219"/>
        <end position="267"/>
    </location>
</feature>
<dbReference type="EMBL" id="JALJOR010000011">
    <property type="protein sequence ID" value="KAK9809154.1"/>
    <property type="molecule type" value="Genomic_DNA"/>
</dbReference>
<keyword evidence="7" id="KW-0560">Oxidoreductase</keyword>
<dbReference type="Gene3D" id="3.40.50.300">
    <property type="entry name" value="P-loop containing nucleotide triphosphate hydrolases"/>
    <property type="match status" value="1"/>
</dbReference>
<keyword evidence="4" id="KW-0547">Nucleotide-binding</keyword>
<dbReference type="Pfam" id="PF00106">
    <property type="entry name" value="adh_short"/>
    <property type="match status" value="1"/>
</dbReference>
<dbReference type="Gene3D" id="3.40.50.720">
    <property type="entry name" value="NAD(P)-binding Rossmann-like Domain"/>
    <property type="match status" value="1"/>
</dbReference>
<dbReference type="InterPro" id="IPR027417">
    <property type="entry name" value="P-loop_NTPase"/>
</dbReference>
<comment type="caution">
    <text evidence="13">The sequence shown here is derived from an EMBL/GenBank/DDBJ whole genome shotgun (WGS) entry which is preliminary data.</text>
</comment>
<evidence type="ECO:0000256" key="8">
    <source>
        <dbReference type="ARBA" id="ARBA00048594"/>
    </source>
</evidence>
<dbReference type="Gene3D" id="3.30.63.10">
    <property type="entry name" value="Guanylate Kinase phosphate binding domain"/>
    <property type="match status" value="1"/>
</dbReference>
<dbReference type="FunFam" id="3.40.50.300:FF:000776">
    <property type="entry name" value="Guanylate kinase 2"/>
    <property type="match status" value="1"/>
</dbReference>
<gene>
    <name evidence="13" type="ORF">WJX72_010332</name>
</gene>
<protein>
    <recommendedName>
        <fullName evidence="9">Guanylate kinase 1</fullName>
        <ecNumber evidence="2">2.7.4.8</ecNumber>
    </recommendedName>
    <alternativeName>
        <fullName evidence="10">GMP kinase 1</fullName>
    </alternativeName>
</protein>
<dbReference type="GO" id="GO:0005524">
    <property type="term" value="F:ATP binding"/>
    <property type="evidence" value="ECO:0007669"/>
    <property type="project" value="UniProtKB-KW"/>
</dbReference>
<evidence type="ECO:0000256" key="3">
    <source>
        <dbReference type="ARBA" id="ARBA00022679"/>
    </source>
</evidence>
<evidence type="ECO:0000256" key="11">
    <source>
        <dbReference type="SAM" id="MobiDB-lite"/>
    </source>
</evidence>
<dbReference type="GO" id="GO:0004385">
    <property type="term" value="F:GMP kinase activity"/>
    <property type="evidence" value="ECO:0007669"/>
    <property type="project" value="UniProtKB-EC"/>
</dbReference>
<comment type="similarity">
    <text evidence="1">Belongs to the guanylate kinase family.</text>
</comment>
<evidence type="ECO:0000256" key="5">
    <source>
        <dbReference type="ARBA" id="ARBA00022777"/>
    </source>
</evidence>
<keyword evidence="6" id="KW-0067">ATP-binding</keyword>
<dbReference type="InterPro" id="IPR002347">
    <property type="entry name" value="SDR_fam"/>
</dbReference>
<proteinExistence type="inferred from homology"/>
<dbReference type="InterPro" id="IPR008144">
    <property type="entry name" value="Guanylate_kin-like_dom"/>
</dbReference>
<feature type="compositionally biased region" description="Polar residues" evidence="11">
    <location>
        <begin position="1"/>
        <end position="21"/>
    </location>
</feature>
<keyword evidence="14" id="KW-1185">Reference proteome</keyword>
<dbReference type="PANTHER" id="PTHR23117">
    <property type="entry name" value="GUANYLATE KINASE-RELATED"/>
    <property type="match status" value="1"/>
</dbReference>
<dbReference type="GO" id="GO:0016616">
    <property type="term" value="F:oxidoreductase activity, acting on the CH-OH group of donors, NAD or NADP as acceptor"/>
    <property type="evidence" value="ECO:0007669"/>
    <property type="project" value="UniProtKB-ARBA"/>
</dbReference>
<reference evidence="13 14" key="1">
    <citation type="journal article" date="2024" name="Nat. Commun.">
        <title>Phylogenomics reveals the evolutionary origins of lichenization in chlorophyte algae.</title>
        <authorList>
            <person name="Puginier C."/>
            <person name="Libourel C."/>
            <person name="Otte J."/>
            <person name="Skaloud P."/>
            <person name="Haon M."/>
            <person name="Grisel S."/>
            <person name="Petersen M."/>
            <person name="Berrin J.G."/>
            <person name="Delaux P.M."/>
            <person name="Dal Grande F."/>
            <person name="Keller J."/>
        </authorList>
    </citation>
    <scope>NUCLEOTIDE SEQUENCE [LARGE SCALE GENOMIC DNA]</scope>
    <source>
        <strain evidence="13 14">SAG 2043</strain>
    </source>
</reference>
<name>A0AAW1PHY7_9CHLO</name>
<dbReference type="PROSITE" id="PS50052">
    <property type="entry name" value="GUANYLATE_KINASE_2"/>
    <property type="match status" value="1"/>
</dbReference>
<dbReference type="Proteomes" id="UP001489004">
    <property type="component" value="Unassembled WGS sequence"/>
</dbReference>
<dbReference type="HAMAP" id="MF_00328">
    <property type="entry name" value="Guanylate_kinase"/>
    <property type="match status" value="1"/>
</dbReference>
<dbReference type="NCBIfam" id="TIGR03263">
    <property type="entry name" value="guanyl_kin"/>
    <property type="match status" value="1"/>
</dbReference>
<dbReference type="FunFam" id="3.30.63.10:FF:000002">
    <property type="entry name" value="Guanylate kinase 1"/>
    <property type="match status" value="1"/>
</dbReference>
<evidence type="ECO:0000256" key="6">
    <source>
        <dbReference type="ARBA" id="ARBA00022840"/>
    </source>
</evidence>
<comment type="catalytic activity">
    <reaction evidence="8">
        <text>GMP + ATP = GDP + ADP</text>
        <dbReference type="Rhea" id="RHEA:20780"/>
        <dbReference type="ChEBI" id="CHEBI:30616"/>
        <dbReference type="ChEBI" id="CHEBI:58115"/>
        <dbReference type="ChEBI" id="CHEBI:58189"/>
        <dbReference type="ChEBI" id="CHEBI:456216"/>
        <dbReference type="EC" id="2.7.4.8"/>
    </reaction>
</comment>
<dbReference type="EC" id="2.7.4.8" evidence="2"/>
<evidence type="ECO:0000256" key="1">
    <source>
        <dbReference type="ARBA" id="ARBA00005790"/>
    </source>
</evidence>